<name>A0A4Y1ZMZ6_ARAVE</name>
<gene>
    <name evidence="1" type="ORF">AVEN_171887_1</name>
</gene>
<proteinExistence type="predicted"/>
<protein>
    <submittedName>
        <fullName evidence="1">Uncharacterized protein</fullName>
    </submittedName>
</protein>
<evidence type="ECO:0000313" key="1">
    <source>
        <dbReference type="EMBL" id="GBL58069.1"/>
    </source>
</evidence>
<feature type="non-terminal residue" evidence="1">
    <location>
        <position position="62"/>
    </location>
</feature>
<sequence>MPIDTADIPWNRVSNLRLFSPEAETLRRSVCDSSFKQKCGRRCKLNIESLSVVGNGAGGWEK</sequence>
<dbReference type="EMBL" id="BGPR01151266">
    <property type="protein sequence ID" value="GBL58069.1"/>
    <property type="molecule type" value="Genomic_DNA"/>
</dbReference>
<comment type="caution">
    <text evidence="1">The sequence shown here is derived from an EMBL/GenBank/DDBJ whole genome shotgun (WGS) entry which is preliminary data.</text>
</comment>
<organism evidence="1 2">
    <name type="scientific">Araneus ventricosus</name>
    <name type="common">Orbweaver spider</name>
    <name type="synonym">Epeira ventricosa</name>
    <dbReference type="NCBI Taxonomy" id="182803"/>
    <lineage>
        <taxon>Eukaryota</taxon>
        <taxon>Metazoa</taxon>
        <taxon>Ecdysozoa</taxon>
        <taxon>Arthropoda</taxon>
        <taxon>Chelicerata</taxon>
        <taxon>Arachnida</taxon>
        <taxon>Araneae</taxon>
        <taxon>Araneomorphae</taxon>
        <taxon>Entelegynae</taxon>
        <taxon>Araneoidea</taxon>
        <taxon>Araneidae</taxon>
        <taxon>Araneus</taxon>
    </lineage>
</organism>
<dbReference type="Proteomes" id="UP000499080">
    <property type="component" value="Unassembled WGS sequence"/>
</dbReference>
<accession>A0A4Y1ZMZ6</accession>
<evidence type="ECO:0000313" key="2">
    <source>
        <dbReference type="Proteomes" id="UP000499080"/>
    </source>
</evidence>
<reference evidence="1 2" key="1">
    <citation type="journal article" date="2019" name="Sci. Rep.">
        <title>Orb-weaving spider Araneus ventricosus genome elucidates the spidroin gene catalogue.</title>
        <authorList>
            <person name="Kono N."/>
            <person name="Nakamura H."/>
            <person name="Ohtoshi R."/>
            <person name="Moran D.A.P."/>
            <person name="Shinohara A."/>
            <person name="Yoshida Y."/>
            <person name="Fujiwara M."/>
            <person name="Mori M."/>
            <person name="Tomita M."/>
            <person name="Arakawa K."/>
        </authorList>
    </citation>
    <scope>NUCLEOTIDE SEQUENCE [LARGE SCALE GENOMIC DNA]</scope>
</reference>
<dbReference type="AlphaFoldDB" id="A0A4Y1ZMZ6"/>
<keyword evidence="2" id="KW-1185">Reference proteome</keyword>